<dbReference type="InterPro" id="IPR053729">
    <property type="entry name" value="MAD2L1BP_domain_sf"/>
</dbReference>
<accession>A0ABD1ZR56</accession>
<evidence type="ECO:0000313" key="3">
    <source>
        <dbReference type="Proteomes" id="UP001605036"/>
    </source>
</evidence>
<feature type="region of interest" description="Disordered" evidence="1">
    <location>
        <begin position="92"/>
        <end position="114"/>
    </location>
</feature>
<organism evidence="2 3">
    <name type="scientific">Riccia fluitans</name>
    <dbReference type="NCBI Taxonomy" id="41844"/>
    <lineage>
        <taxon>Eukaryota</taxon>
        <taxon>Viridiplantae</taxon>
        <taxon>Streptophyta</taxon>
        <taxon>Embryophyta</taxon>
        <taxon>Marchantiophyta</taxon>
        <taxon>Marchantiopsida</taxon>
        <taxon>Marchantiidae</taxon>
        <taxon>Marchantiales</taxon>
        <taxon>Ricciaceae</taxon>
        <taxon>Riccia</taxon>
    </lineage>
</organism>
<evidence type="ECO:0000313" key="2">
    <source>
        <dbReference type="EMBL" id="KAL2653941.1"/>
    </source>
</evidence>
<dbReference type="PANTHER" id="PTHR15681">
    <property type="entry name" value="MAD2L1-BINDING PROTEIN"/>
    <property type="match status" value="1"/>
</dbReference>
<keyword evidence="3" id="KW-1185">Reference proteome</keyword>
<dbReference type="EMBL" id="JBHFFA010000001">
    <property type="protein sequence ID" value="KAL2653941.1"/>
    <property type="molecule type" value="Genomic_DNA"/>
</dbReference>
<gene>
    <name evidence="2" type="ORF">R1flu_022069</name>
</gene>
<evidence type="ECO:0000256" key="1">
    <source>
        <dbReference type="SAM" id="MobiDB-lite"/>
    </source>
</evidence>
<feature type="compositionally biased region" description="Polar residues" evidence="1">
    <location>
        <begin position="95"/>
        <end position="105"/>
    </location>
</feature>
<dbReference type="PANTHER" id="PTHR15681:SF1">
    <property type="entry name" value="MAD2L1-BINDING PROTEIN"/>
    <property type="match status" value="1"/>
</dbReference>
<protein>
    <submittedName>
        <fullName evidence="2">Uncharacterized protein</fullName>
    </submittedName>
</protein>
<reference evidence="2 3" key="1">
    <citation type="submission" date="2024-09" db="EMBL/GenBank/DDBJ databases">
        <title>Chromosome-scale assembly of Riccia fluitans.</title>
        <authorList>
            <person name="Paukszto L."/>
            <person name="Sawicki J."/>
            <person name="Karawczyk K."/>
            <person name="Piernik-Szablinska J."/>
            <person name="Szczecinska M."/>
            <person name="Mazdziarz M."/>
        </authorList>
    </citation>
    <scope>NUCLEOTIDE SEQUENCE [LARGE SCALE GENOMIC DNA]</scope>
    <source>
        <strain evidence="2">Rf_01</strain>
        <tissue evidence="2">Aerial parts of the thallus</tissue>
    </source>
</reference>
<feature type="region of interest" description="Disordered" evidence="1">
    <location>
        <begin position="262"/>
        <end position="287"/>
    </location>
</feature>
<comment type="caution">
    <text evidence="2">The sequence shown here is derived from an EMBL/GenBank/DDBJ whole genome shotgun (WGS) entry which is preliminary data.</text>
</comment>
<dbReference type="AlphaFoldDB" id="A0ABD1ZR56"/>
<name>A0ABD1ZR56_9MARC</name>
<feature type="compositionally biased region" description="Low complexity" evidence="1">
    <location>
        <begin position="263"/>
        <end position="275"/>
    </location>
</feature>
<proteinExistence type="predicted"/>
<dbReference type="Gene3D" id="3.30.900.20">
    <property type="match status" value="1"/>
</dbReference>
<dbReference type="Proteomes" id="UP001605036">
    <property type="component" value="Unassembled WGS sequence"/>
</dbReference>
<dbReference type="Pfam" id="PF06581">
    <property type="entry name" value="p31comet"/>
    <property type="match status" value="1"/>
</dbReference>
<dbReference type="InterPro" id="IPR009511">
    <property type="entry name" value="MAD1/Cdc20-bound-Mad2-bd"/>
</dbReference>
<sequence length="312" mass="35107">MGPRLILVRGDQRDARCESMRATLRDRNMAANSDESSPSLIIMNVKASLSMTALMHMLTELIYFVLYMHQQMPCTYEELQSCCIGHAKEAEELSGGNSTPLSNQQLRSERGRERRESKRLKKLLKLKDEIERIIRSLLSSLSNMSNIRSVLILLGASPLRPKHVYEVQLDCGLNDDETEDRRVDKSKADLSRKLIRALISDAATSSADGPMKLFLLVHASSNSQAAPEDFHPKRGFLVSSKKVCRTLVRIVQEQATNLEDEVSSISLSDRSPSRSQDMDIETDDSREDEDNIWYQCLHTVKGLFEGSSTDAS</sequence>
<feature type="compositionally biased region" description="Acidic residues" evidence="1">
    <location>
        <begin position="278"/>
        <end position="287"/>
    </location>
</feature>